<evidence type="ECO:0000313" key="2">
    <source>
        <dbReference type="Proteomes" id="UP000828390"/>
    </source>
</evidence>
<reference evidence="1" key="1">
    <citation type="journal article" date="2019" name="bioRxiv">
        <title>The Genome of the Zebra Mussel, Dreissena polymorpha: A Resource for Invasive Species Research.</title>
        <authorList>
            <person name="McCartney M.A."/>
            <person name="Auch B."/>
            <person name="Kono T."/>
            <person name="Mallez S."/>
            <person name="Zhang Y."/>
            <person name="Obille A."/>
            <person name="Becker A."/>
            <person name="Abrahante J.E."/>
            <person name="Garbe J."/>
            <person name="Badalamenti J.P."/>
            <person name="Herman A."/>
            <person name="Mangelson H."/>
            <person name="Liachko I."/>
            <person name="Sullivan S."/>
            <person name="Sone E.D."/>
            <person name="Koren S."/>
            <person name="Silverstein K.A.T."/>
            <person name="Beckman K.B."/>
            <person name="Gohl D.M."/>
        </authorList>
    </citation>
    <scope>NUCLEOTIDE SEQUENCE</scope>
    <source>
        <strain evidence="1">Duluth1</strain>
        <tissue evidence="1">Whole animal</tissue>
    </source>
</reference>
<evidence type="ECO:0000313" key="1">
    <source>
        <dbReference type="EMBL" id="KAH3823304.1"/>
    </source>
</evidence>
<dbReference type="Proteomes" id="UP000828390">
    <property type="component" value="Unassembled WGS sequence"/>
</dbReference>
<keyword evidence="2" id="KW-1185">Reference proteome</keyword>
<name>A0A9D4GXM0_DREPO</name>
<dbReference type="AlphaFoldDB" id="A0A9D4GXM0"/>
<gene>
    <name evidence="1" type="ORF">DPMN_125103</name>
</gene>
<proteinExistence type="predicted"/>
<dbReference type="EMBL" id="JAIWYP010000005">
    <property type="protein sequence ID" value="KAH3823304.1"/>
    <property type="molecule type" value="Genomic_DNA"/>
</dbReference>
<reference evidence="1" key="2">
    <citation type="submission" date="2020-11" db="EMBL/GenBank/DDBJ databases">
        <authorList>
            <person name="McCartney M.A."/>
            <person name="Auch B."/>
            <person name="Kono T."/>
            <person name="Mallez S."/>
            <person name="Becker A."/>
            <person name="Gohl D.M."/>
            <person name="Silverstein K.A.T."/>
            <person name="Koren S."/>
            <person name="Bechman K.B."/>
            <person name="Herman A."/>
            <person name="Abrahante J.E."/>
            <person name="Garbe J."/>
        </authorList>
    </citation>
    <scope>NUCLEOTIDE SEQUENCE</scope>
    <source>
        <strain evidence="1">Duluth1</strain>
        <tissue evidence="1">Whole animal</tissue>
    </source>
</reference>
<comment type="caution">
    <text evidence="1">The sequence shown here is derived from an EMBL/GenBank/DDBJ whole genome shotgun (WGS) entry which is preliminary data.</text>
</comment>
<sequence length="60" mass="6999">MPECRPNTAPDDMPDRSYTLETVQWHPKAVIDNDLMMYLRAARLVKASNTGQVFFCIRRK</sequence>
<organism evidence="1 2">
    <name type="scientific">Dreissena polymorpha</name>
    <name type="common">Zebra mussel</name>
    <name type="synonym">Mytilus polymorpha</name>
    <dbReference type="NCBI Taxonomy" id="45954"/>
    <lineage>
        <taxon>Eukaryota</taxon>
        <taxon>Metazoa</taxon>
        <taxon>Spiralia</taxon>
        <taxon>Lophotrochozoa</taxon>
        <taxon>Mollusca</taxon>
        <taxon>Bivalvia</taxon>
        <taxon>Autobranchia</taxon>
        <taxon>Heteroconchia</taxon>
        <taxon>Euheterodonta</taxon>
        <taxon>Imparidentia</taxon>
        <taxon>Neoheterodontei</taxon>
        <taxon>Myida</taxon>
        <taxon>Dreissenoidea</taxon>
        <taxon>Dreissenidae</taxon>
        <taxon>Dreissena</taxon>
    </lineage>
</organism>
<dbReference type="Gene3D" id="4.10.1240.50">
    <property type="match status" value="1"/>
</dbReference>
<protein>
    <submittedName>
        <fullName evidence="1">Uncharacterized protein</fullName>
    </submittedName>
</protein>
<accession>A0A9D4GXM0</accession>